<keyword evidence="2" id="KW-1185">Reference proteome</keyword>
<name>A0A1Y2CGC2_9FUNG</name>
<organism evidence="1 2">
    <name type="scientific">Rhizoclosmatium globosum</name>
    <dbReference type="NCBI Taxonomy" id="329046"/>
    <lineage>
        <taxon>Eukaryota</taxon>
        <taxon>Fungi</taxon>
        <taxon>Fungi incertae sedis</taxon>
        <taxon>Chytridiomycota</taxon>
        <taxon>Chytridiomycota incertae sedis</taxon>
        <taxon>Chytridiomycetes</taxon>
        <taxon>Chytridiales</taxon>
        <taxon>Chytriomycetaceae</taxon>
        <taxon>Rhizoclosmatium</taxon>
    </lineage>
</organism>
<gene>
    <name evidence="1" type="ORF">BCR33DRAFT_715976</name>
</gene>
<reference evidence="1 2" key="1">
    <citation type="submission" date="2016-07" db="EMBL/GenBank/DDBJ databases">
        <title>Pervasive Adenine N6-methylation of Active Genes in Fungi.</title>
        <authorList>
            <consortium name="DOE Joint Genome Institute"/>
            <person name="Mondo S.J."/>
            <person name="Dannebaum R.O."/>
            <person name="Kuo R.C."/>
            <person name="Labutti K."/>
            <person name="Haridas S."/>
            <person name="Kuo A."/>
            <person name="Salamov A."/>
            <person name="Ahrendt S.R."/>
            <person name="Lipzen A."/>
            <person name="Sullivan W."/>
            <person name="Andreopoulos W.B."/>
            <person name="Clum A."/>
            <person name="Lindquist E."/>
            <person name="Daum C."/>
            <person name="Ramamoorthy G.K."/>
            <person name="Gryganskyi A."/>
            <person name="Culley D."/>
            <person name="Magnuson J.K."/>
            <person name="James T.Y."/>
            <person name="O'Malley M.A."/>
            <person name="Stajich J.E."/>
            <person name="Spatafora J.W."/>
            <person name="Visel A."/>
            <person name="Grigoriev I.V."/>
        </authorList>
    </citation>
    <scope>NUCLEOTIDE SEQUENCE [LARGE SCALE GENOMIC DNA]</scope>
    <source>
        <strain evidence="1 2">JEL800</strain>
    </source>
</reference>
<proteinExistence type="predicted"/>
<protein>
    <submittedName>
        <fullName evidence="1">Uncharacterized protein</fullName>
    </submittedName>
</protein>
<dbReference type="AlphaFoldDB" id="A0A1Y2CGC2"/>
<dbReference type="Proteomes" id="UP000193642">
    <property type="component" value="Unassembled WGS sequence"/>
</dbReference>
<accession>A0A1Y2CGC2</accession>
<evidence type="ECO:0000313" key="1">
    <source>
        <dbReference type="EMBL" id="ORY45957.1"/>
    </source>
</evidence>
<comment type="caution">
    <text evidence="1">The sequence shown here is derived from an EMBL/GenBank/DDBJ whole genome shotgun (WGS) entry which is preliminary data.</text>
</comment>
<sequence length="67" mass="7193">MDLMTRQIQLENVPTGQAIRKPSIIPISSCNDVIKIVVRLCSSALVAQSGINQGVTETQLLEVSDAV</sequence>
<dbReference type="EMBL" id="MCGO01000018">
    <property type="protein sequence ID" value="ORY45957.1"/>
    <property type="molecule type" value="Genomic_DNA"/>
</dbReference>
<evidence type="ECO:0000313" key="2">
    <source>
        <dbReference type="Proteomes" id="UP000193642"/>
    </source>
</evidence>